<evidence type="ECO:0000313" key="4">
    <source>
        <dbReference type="Proteomes" id="UP000077315"/>
    </source>
</evidence>
<reference evidence="4" key="1">
    <citation type="submission" date="2015-06" db="EMBL/GenBank/DDBJ databases">
        <title>Expansion of signal transduction pathways in fungi by whole-genome duplication.</title>
        <authorList>
            <consortium name="DOE Joint Genome Institute"/>
            <person name="Corrochano L.M."/>
            <person name="Kuo A."/>
            <person name="Marcet-Houben M."/>
            <person name="Polaino S."/>
            <person name="Salamov A."/>
            <person name="Villalobos J.M."/>
            <person name="Alvarez M.I."/>
            <person name="Avalos J."/>
            <person name="Benito E.P."/>
            <person name="Benoit I."/>
            <person name="Burger G."/>
            <person name="Camino L.P."/>
            <person name="Canovas D."/>
            <person name="Cerda-Olmedo E."/>
            <person name="Cheng J.-F."/>
            <person name="Dominguez A."/>
            <person name="Elias M."/>
            <person name="Eslava A.P."/>
            <person name="Glaser F."/>
            <person name="Grimwood J."/>
            <person name="Gutierrez G."/>
            <person name="Heitman J."/>
            <person name="Henrissat B."/>
            <person name="Iturriaga E.A."/>
            <person name="Lang B.F."/>
            <person name="Lavin J.L."/>
            <person name="Lee S."/>
            <person name="Li W."/>
            <person name="Lindquist E."/>
            <person name="Lopez-Garcia S."/>
            <person name="Luque E.M."/>
            <person name="Marcos A.T."/>
            <person name="Martin J."/>
            <person name="McCluskey K."/>
            <person name="Medina H.R."/>
            <person name="Miralles-Duran A."/>
            <person name="Miyazaki A."/>
            <person name="Munoz-Torres E."/>
            <person name="Oguiza J.A."/>
            <person name="Ohm R."/>
            <person name="Olmedo M."/>
            <person name="Orejas M."/>
            <person name="Ortiz-Castellanos L."/>
            <person name="Pisabarro A.G."/>
            <person name="Rodriguez-Romero J."/>
            <person name="Ruiz-Herrera J."/>
            <person name="Ruiz-Vazquez R."/>
            <person name="Sanz C."/>
            <person name="Schackwitz W."/>
            <person name="Schmutz J."/>
            <person name="Shahriari M."/>
            <person name="Shelest E."/>
            <person name="Silva-Franco F."/>
            <person name="Soanes D."/>
            <person name="Syed K."/>
            <person name="Tagua V.G."/>
            <person name="Talbot N.J."/>
            <person name="Thon M."/>
            <person name="De vries R.P."/>
            <person name="Wiebenga A."/>
            <person name="Yadav J.S."/>
            <person name="Braun E.L."/>
            <person name="Baker S."/>
            <person name="Garre V."/>
            <person name="Horwitz B."/>
            <person name="Torres-Martinez S."/>
            <person name="Idnurm A."/>
            <person name="Herrera-Estrella A."/>
            <person name="Gabaldon T."/>
            <person name="Grigoriev I.V."/>
        </authorList>
    </citation>
    <scope>NUCLEOTIDE SEQUENCE [LARGE SCALE GENOMIC DNA]</scope>
    <source>
        <strain evidence="4">NRRL 1555(-)</strain>
    </source>
</reference>
<dbReference type="GeneID" id="28993016"/>
<accession>A0A167LKP3</accession>
<dbReference type="VEuPathDB" id="FungiDB:PHYBLDRAFT_148574"/>
<dbReference type="PANTHER" id="PTHR45856:SF25">
    <property type="entry name" value="FUNGAL LIPASE-LIKE DOMAIN-CONTAINING PROTEIN"/>
    <property type="match status" value="1"/>
</dbReference>
<keyword evidence="1" id="KW-0732">Signal</keyword>
<gene>
    <name evidence="3" type="ORF">PHYBLDRAFT_148574</name>
</gene>
<dbReference type="OrthoDB" id="438440at2759"/>
<evidence type="ECO:0000259" key="2">
    <source>
        <dbReference type="Pfam" id="PF01764"/>
    </source>
</evidence>
<dbReference type="InterPro" id="IPR029058">
    <property type="entry name" value="AB_hydrolase_fold"/>
</dbReference>
<dbReference type="Pfam" id="PF01764">
    <property type="entry name" value="Lipase_3"/>
    <property type="match status" value="1"/>
</dbReference>
<feature type="signal peptide" evidence="1">
    <location>
        <begin position="1"/>
        <end position="23"/>
    </location>
</feature>
<dbReference type="EMBL" id="KV440988">
    <property type="protein sequence ID" value="OAD70656.1"/>
    <property type="molecule type" value="Genomic_DNA"/>
</dbReference>
<feature type="domain" description="Fungal lipase-type" evidence="2">
    <location>
        <begin position="171"/>
        <end position="305"/>
    </location>
</feature>
<dbReference type="Proteomes" id="UP000077315">
    <property type="component" value="Unassembled WGS sequence"/>
</dbReference>
<proteinExistence type="predicted"/>
<protein>
    <recommendedName>
        <fullName evidence="2">Fungal lipase-type domain-containing protein</fullName>
    </recommendedName>
</protein>
<name>A0A167LKP3_PHYB8</name>
<feature type="chain" id="PRO_5007889888" description="Fungal lipase-type domain-containing protein" evidence="1">
    <location>
        <begin position="24"/>
        <end position="351"/>
    </location>
</feature>
<sequence length="351" mass="38760">MKFTPLSIITVAILLVSSPVSLAIPAAKNTFNNVTQPFSIPPLIAERVTMPTILPAVNLFAEKMALIANGLLPENVAQIHGLGLNSSLFDFDAAHSGISRRANVYATAAKIDELTKYAQFSANSYCPSVQASNWTCTYCYKDDILVSVFKSSKYDINGYISRNDKTKVITLVFRGSITKPNFIADIKLIQQDYPPVPGTKVHTGFYEAYMDAQKEILKAMTEQITKYPDYKTVVIGHSLGAGIAVLAGLDLFQRDSRFNAKNLSIITLGGPRVGNPYFAYYATGTGIPLERIVNKRDVIAHMPSQALNYLHFGTEYWNKSDNRIKICDDALDSPDCSNSIVPFTSFRDHFT</sequence>
<dbReference type="InParanoid" id="A0A167LKP3"/>
<organism evidence="3 4">
    <name type="scientific">Phycomyces blakesleeanus (strain ATCC 8743b / DSM 1359 / FGSC 10004 / NBRC 33097 / NRRL 1555)</name>
    <dbReference type="NCBI Taxonomy" id="763407"/>
    <lineage>
        <taxon>Eukaryota</taxon>
        <taxon>Fungi</taxon>
        <taxon>Fungi incertae sedis</taxon>
        <taxon>Mucoromycota</taxon>
        <taxon>Mucoromycotina</taxon>
        <taxon>Mucoromycetes</taxon>
        <taxon>Mucorales</taxon>
        <taxon>Phycomycetaceae</taxon>
        <taxon>Phycomyces</taxon>
    </lineage>
</organism>
<dbReference type="PANTHER" id="PTHR45856">
    <property type="entry name" value="ALPHA/BETA-HYDROLASES SUPERFAMILY PROTEIN"/>
    <property type="match status" value="1"/>
</dbReference>
<keyword evidence="4" id="KW-1185">Reference proteome</keyword>
<dbReference type="Gene3D" id="3.40.50.1820">
    <property type="entry name" value="alpha/beta hydrolase"/>
    <property type="match status" value="1"/>
</dbReference>
<dbReference type="InterPro" id="IPR051218">
    <property type="entry name" value="Sec_MonoDiacylglyc_Lipase"/>
</dbReference>
<evidence type="ECO:0000313" key="3">
    <source>
        <dbReference type="EMBL" id="OAD70656.1"/>
    </source>
</evidence>
<dbReference type="CDD" id="cd00519">
    <property type="entry name" value="Lipase_3"/>
    <property type="match status" value="1"/>
</dbReference>
<dbReference type="InterPro" id="IPR002921">
    <property type="entry name" value="Fungal_lipase-type"/>
</dbReference>
<evidence type="ECO:0000256" key="1">
    <source>
        <dbReference type="SAM" id="SignalP"/>
    </source>
</evidence>
<dbReference type="GO" id="GO:0006629">
    <property type="term" value="P:lipid metabolic process"/>
    <property type="evidence" value="ECO:0007669"/>
    <property type="project" value="InterPro"/>
</dbReference>
<dbReference type="SUPFAM" id="SSF53474">
    <property type="entry name" value="alpha/beta-Hydrolases"/>
    <property type="match status" value="1"/>
</dbReference>
<dbReference type="AlphaFoldDB" id="A0A167LKP3"/>
<dbReference type="RefSeq" id="XP_018288696.1">
    <property type="nucleotide sequence ID" value="XM_018432110.1"/>
</dbReference>